<organism evidence="1 2">
    <name type="scientific">Lasiodiplodia mahajangana</name>
    <dbReference type="NCBI Taxonomy" id="1108764"/>
    <lineage>
        <taxon>Eukaryota</taxon>
        <taxon>Fungi</taxon>
        <taxon>Dikarya</taxon>
        <taxon>Ascomycota</taxon>
        <taxon>Pezizomycotina</taxon>
        <taxon>Dothideomycetes</taxon>
        <taxon>Dothideomycetes incertae sedis</taxon>
        <taxon>Botryosphaeriales</taxon>
        <taxon>Botryosphaeriaceae</taxon>
        <taxon>Lasiodiplodia</taxon>
    </lineage>
</organism>
<dbReference type="EMBL" id="JAPUUL010003422">
    <property type="protein sequence ID" value="KAJ8123041.1"/>
    <property type="molecule type" value="Genomic_DNA"/>
</dbReference>
<accession>A0ACC2J6G9</accession>
<protein>
    <submittedName>
        <fullName evidence="1">Uncharacterized protein</fullName>
    </submittedName>
</protein>
<sequence>MPRSAQEKGPVEQKYKEGEKKKRTRPGKKHRILLRVREKAAREREETAKKIALEKEQHIQDKKKRLNRKRKLKRKQKEREKKAEAQAMGTTNLDGPSKDVDDTASVSGNE</sequence>
<dbReference type="Proteomes" id="UP001153332">
    <property type="component" value="Unassembled WGS sequence"/>
</dbReference>
<comment type="caution">
    <text evidence="1">The sequence shown here is derived from an EMBL/GenBank/DDBJ whole genome shotgun (WGS) entry which is preliminary data.</text>
</comment>
<name>A0ACC2J6G9_9PEZI</name>
<reference evidence="1" key="1">
    <citation type="submission" date="2022-12" db="EMBL/GenBank/DDBJ databases">
        <title>Genome Sequence of Lasiodiplodia mahajangana.</title>
        <authorList>
            <person name="Buettner E."/>
        </authorList>
    </citation>
    <scope>NUCLEOTIDE SEQUENCE</scope>
    <source>
        <strain evidence="1">VT137</strain>
    </source>
</reference>
<proteinExistence type="predicted"/>
<evidence type="ECO:0000313" key="2">
    <source>
        <dbReference type="Proteomes" id="UP001153332"/>
    </source>
</evidence>
<evidence type="ECO:0000313" key="1">
    <source>
        <dbReference type="EMBL" id="KAJ8123041.1"/>
    </source>
</evidence>
<keyword evidence="2" id="KW-1185">Reference proteome</keyword>
<gene>
    <name evidence="1" type="ORF">O1611_g9691</name>
</gene>